<feature type="region of interest" description="Disordered" evidence="1">
    <location>
        <begin position="518"/>
        <end position="543"/>
    </location>
</feature>
<sequence>MHSDRARPDQDRRSAARVPAPRARSPRAGEEAASGEPPSALSTGELIGIQQRAGNGAASAIVQRMVEDQGDDDRPGPSAEAKGKKKATPESDLANALAPGGGEPGSPARVAAVRAALHTRQRNGPMFTGPQLAAIEQADPTWLDAVGVGTREAADRYLAEGSYRQWNSLDPGRRVLLATIAFRQRHAATAPDAQLNSPAYTLGRSLFFRERGVPPEDIARLEQQQGDQITSAYVETLLREDAPPEVTGAEAARQKQVVTRAREVLIRVFVLLQAGLKVYNGEGAHIDYTEGDVTRALAHGGRVNVRVPRLRLGENPFFMNEFLRLKALEERRPFSSHHMKLGTAFENKFVEQGEGMASFKNALALIAGFGLWHRMHGLNLAAGGWGNRDFNNDVITPDGGHGHLFLAFQPPNLWKNGSVQIGMETTAPRLPVVGKKVPNPVGYEHTARSTEKTANPESSFHGHKSDKIGKGGLEDSGRLVDLGGLGPDWQRTLNDLAQRWEQYLDAAREAGVEELRKALEQLLGRRDPDNPGPPGAPPGGGAA</sequence>
<dbReference type="InterPro" id="IPR029121">
    <property type="entry name" value="Ntox11"/>
</dbReference>
<accession>A0AA45L2T3</accession>
<proteinExistence type="predicted"/>
<evidence type="ECO:0000313" key="3">
    <source>
        <dbReference type="EMBL" id="QUF01780.1"/>
    </source>
</evidence>
<feature type="domain" description="Novel toxin 11" evidence="2">
    <location>
        <begin position="388"/>
        <end position="501"/>
    </location>
</feature>
<dbReference type="EMBL" id="CP073249">
    <property type="protein sequence ID" value="QUF01780.1"/>
    <property type="molecule type" value="Genomic_DNA"/>
</dbReference>
<name>A0AA45L2T3_9PSEU</name>
<dbReference type="Proteomes" id="UP000677152">
    <property type="component" value="Chromosome"/>
</dbReference>
<evidence type="ECO:0000256" key="1">
    <source>
        <dbReference type="SAM" id="MobiDB-lite"/>
    </source>
</evidence>
<feature type="compositionally biased region" description="Basic and acidic residues" evidence="1">
    <location>
        <begin position="518"/>
        <end position="529"/>
    </location>
</feature>
<feature type="region of interest" description="Disordered" evidence="1">
    <location>
        <begin position="445"/>
        <end position="473"/>
    </location>
</feature>
<dbReference type="Pfam" id="PF15521">
    <property type="entry name" value="Ntox11"/>
    <property type="match status" value="1"/>
</dbReference>
<evidence type="ECO:0000313" key="4">
    <source>
        <dbReference type="Proteomes" id="UP000677152"/>
    </source>
</evidence>
<gene>
    <name evidence="3" type="ORF">KCV87_19755</name>
</gene>
<reference evidence="3" key="1">
    <citation type="submission" date="2021-04" db="EMBL/GenBank/DDBJ databases">
        <title>Genomic sequence of Actinosynnema pretiosum subsp. pretiosum ATCC 31280 (C-14919).</title>
        <authorList>
            <person name="Bai L."/>
            <person name="Wang X."/>
            <person name="Xiao Y."/>
        </authorList>
    </citation>
    <scope>NUCLEOTIDE SEQUENCE</scope>
    <source>
        <strain evidence="3">ATCC 31280</strain>
    </source>
</reference>
<evidence type="ECO:0000259" key="2">
    <source>
        <dbReference type="Pfam" id="PF15521"/>
    </source>
</evidence>
<feature type="compositionally biased region" description="Basic and acidic residues" evidence="1">
    <location>
        <begin position="463"/>
        <end position="473"/>
    </location>
</feature>
<feature type="compositionally biased region" description="Basic and acidic residues" evidence="1">
    <location>
        <begin position="1"/>
        <end position="14"/>
    </location>
</feature>
<organism evidence="3 4">
    <name type="scientific">Actinosynnema pretiosum subsp. pretiosum</name>
    <dbReference type="NCBI Taxonomy" id="103721"/>
    <lineage>
        <taxon>Bacteria</taxon>
        <taxon>Bacillati</taxon>
        <taxon>Actinomycetota</taxon>
        <taxon>Actinomycetes</taxon>
        <taxon>Pseudonocardiales</taxon>
        <taxon>Pseudonocardiaceae</taxon>
        <taxon>Actinosynnema</taxon>
    </lineage>
</organism>
<protein>
    <recommendedName>
        <fullName evidence="2">Novel toxin 11 domain-containing protein</fullName>
    </recommendedName>
</protein>
<feature type="region of interest" description="Disordered" evidence="1">
    <location>
        <begin position="1"/>
        <end position="107"/>
    </location>
</feature>
<dbReference type="AlphaFoldDB" id="A0AA45L2T3"/>